<dbReference type="EMBL" id="CP014859">
    <property type="protein sequence ID" value="AOS65310.1"/>
    <property type="molecule type" value="Genomic_DNA"/>
</dbReference>
<dbReference type="KEGG" id="ahm:TL08_22640"/>
<reference evidence="2" key="1">
    <citation type="submission" date="2016-03" db="EMBL/GenBank/DDBJ databases">
        <title>Complete genome sequence of the type strain Actinoalloteichus hymeniacidonis DSM 45092.</title>
        <authorList>
            <person name="Schaffert L."/>
            <person name="Albersmeier A."/>
            <person name="Winkler A."/>
            <person name="Kalinowski J."/>
            <person name="Zotchev S."/>
            <person name="Ruckert C."/>
        </authorList>
    </citation>
    <scope>NUCLEOTIDE SEQUENCE [LARGE SCALE GENOMIC DNA]</scope>
    <source>
        <strain evidence="2">HPA177(T) (DSM 45092(T))</strain>
    </source>
</reference>
<dbReference type="Proteomes" id="UP000095210">
    <property type="component" value="Chromosome"/>
</dbReference>
<sequence>MRAVGRPSSDPPLARYFLRLLLVDRLVDRLDGLAALDRVLDDFVVELRPVLFEAPEDLVVDFPAVVRLVLLGREEPVDRLRPVELELVDFGLVDLVVLRVVVLAAEDRDEVERPPADGLLLLELPVVLLPVPLVVADRLVVDLDVVLEADPDRDEGLACVVVEDLVVPPVEPR</sequence>
<proteinExistence type="predicted"/>
<dbReference type="AlphaFoldDB" id="A0AAC9N0E3"/>
<protein>
    <submittedName>
        <fullName evidence="1">Uncharacterized protein</fullName>
    </submittedName>
</protein>
<name>A0AAC9N0E3_9PSEU</name>
<gene>
    <name evidence="1" type="ORF">TL08_22640</name>
</gene>
<organism evidence="1 2">
    <name type="scientific">Actinoalloteichus hymeniacidonis</name>
    <dbReference type="NCBI Taxonomy" id="340345"/>
    <lineage>
        <taxon>Bacteria</taxon>
        <taxon>Bacillati</taxon>
        <taxon>Actinomycetota</taxon>
        <taxon>Actinomycetes</taxon>
        <taxon>Pseudonocardiales</taxon>
        <taxon>Pseudonocardiaceae</taxon>
        <taxon>Actinoalloteichus</taxon>
    </lineage>
</organism>
<keyword evidence="2" id="KW-1185">Reference proteome</keyword>
<evidence type="ECO:0000313" key="2">
    <source>
        <dbReference type="Proteomes" id="UP000095210"/>
    </source>
</evidence>
<evidence type="ECO:0000313" key="1">
    <source>
        <dbReference type="EMBL" id="AOS65310.1"/>
    </source>
</evidence>
<accession>A0AAC9N0E3</accession>